<organism evidence="1">
    <name type="scientific">Ophidiomyces ophidiicola</name>
    <dbReference type="NCBI Taxonomy" id="1387563"/>
    <lineage>
        <taxon>Eukaryota</taxon>
        <taxon>Fungi</taxon>
        <taxon>Dikarya</taxon>
        <taxon>Ascomycota</taxon>
        <taxon>Pezizomycotina</taxon>
        <taxon>Eurotiomycetes</taxon>
        <taxon>Eurotiomycetidae</taxon>
        <taxon>Onygenales</taxon>
        <taxon>Onygenaceae</taxon>
        <taxon>Ophidiomyces</taxon>
    </lineage>
</organism>
<proteinExistence type="predicted"/>
<accession>A0ACB8UQQ1</accession>
<evidence type="ECO:0000313" key="1">
    <source>
        <dbReference type="EMBL" id="KAI2382875.1"/>
    </source>
</evidence>
<name>A0ACB8UQQ1_9EURO</name>
<comment type="caution">
    <text evidence="1">The sequence shown here is derived from an EMBL/GenBank/DDBJ whole genome shotgun (WGS) entry which is preliminary data.</text>
</comment>
<protein>
    <submittedName>
        <fullName evidence="1">Uncharacterized protein</fullName>
    </submittedName>
</protein>
<sequence length="432" mass="46112">MSAAVVPPAAPPGPALPNRNPSASPRPSVSPSARSSPVHKSPATTHPPKIAIKKEPPSSPSLPSGARHRPRKLDLSGVSASSLSSRGPLTARDGRAMQDVGLACLSPGFQTHDPARREQLQRSLNVREQQRSIIEARLQLTAKGDGSLEPAAATAAAPKQTESPPFSTHRAAKKRPPPGLSIVPPAASQFAHERIIQSAPLNHTFSSRRQTQPAARHFTTHHPVDLAASPHIPQPPAPQTNNRLPPLADVFGADALALRDREQPNSRGPFAPTSNQSQPSLNPLPSPGLPAHPAAAATRPREYRSAEEAVHDLSGGREEFLPRIIHYSDRQPSPRSPPAAANPPTTSSTHNHQVNGFAASNPTAGRRRTRQEYEQDHGSPPLGPGPEPRLRPGRGPSSYGPFGAGRDSPETQRLKKEEFLGLCARAWDLFHS</sequence>
<dbReference type="EMBL" id="JALBCA010000105">
    <property type="protein sequence ID" value="KAI2382875.1"/>
    <property type="molecule type" value="Genomic_DNA"/>
</dbReference>
<reference evidence="1" key="1">
    <citation type="journal article" date="2022" name="bioRxiv">
        <title>Population genetic analysis of Ophidiomyces ophidiicola, the causative agent of snake fungal disease, indicates recent introductions to the USA.</title>
        <authorList>
            <person name="Ladner J.T."/>
            <person name="Palmer J.M."/>
            <person name="Ettinger C.L."/>
            <person name="Stajich J.E."/>
            <person name="Farrell T.M."/>
            <person name="Glorioso B.M."/>
            <person name="Lawson B."/>
            <person name="Price S.J."/>
            <person name="Stengle A.G."/>
            <person name="Grear D.A."/>
            <person name="Lorch J.M."/>
        </authorList>
    </citation>
    <scope>NUCLEOTIDE SEQUENCE</scope>
    <source>
        <strain evidence="1">NWHC 24266-5</strain>
    </source>
</reference>
<gene>
    <name evidence="1" type="ORF">LOY88_005647</name>
</gene>